<sequence>MSLTLRTDLQVELVTTFLNTHGPRAILFSDSYLLDHSPVVMKLPLGTLVVCGCFG</sequence>
<reference evidence="1 2" key="1">
    <citation type="journal article" date="2012" name="New Phytol.">
        <title>Insight into trade-off between wood decay and parasitism from the genome of a fungal forest pathogen.</title>
        <authorList>
            <person name="Olson A."/>
            <person name="Aerts A."/>
            <person name="Asiegbu F."/>
            <person name="Belbahri L."/>
            <person name="Bouzid O."/>
            <person name="Broberg A."/>
            <person name="Canback B."/>
            <person name="Coutinho P.M."/>
            <person name="Cullen D."/>
            <person name="Dalman K."/>
            <person name="Deflorio G."/>
            <person name="van Diepen L.T."/>
            <person name="Dunand C."/>
            <person name="Duplessis S."/>
            <person name="Durling M."/>
            <person name="Gonthier P."/>
            <person name="Grimwood J."/>
            <person name="Fossdal C.G."/>
            <person name="Hansson D."/>
            <person name="Henrissat B."/>
            <person name="Hietala A."/>
            <person name="Himmelstrand K."/>
            <person name="Hoffmeister D."/>
            <person name="Hogberg N."/>
            <person name="James T.Y."/>
            <person name="Karlsson M."/>
            <person name="Kohler A."/>
            <person name="Kues U."/>
            <person name="Lee Y.H."/>
            <person name="Lin Y.C."/>
            <person name="Lind M."/>
            <person name="Lindquist E."/>
            <person name="Lombard V."/>
            <person name="Lucas S."/>
            <person name="Lunden K."/>
            <person name="Morin E."/>
            <person name="Murat C."/>
            <person name="Park J."/>
            <person name="Raffaello T."/>
            <person name="Rouze P."/>
            <person name="Salamov A."/>
            <person name="Schmutz J."/>
            <person name="Solheim H."/>
            <person name="Stahlberg J."/>
            <person name="Velez H."/>
            <person name="de Vries R.P."/>
            <person name="Wiebenga A."/>
            <person name="Woodward S."/>
            <person name="Yakovlev I."/>
            <person name="Garbelotto M."/>
            <person name="Martin F."/>
            <person name="Grigoriev I.V."/>
            <person name="Stenlid J."/>
        </authorList>
    </citation>
    <scope>NUCLEOTIDE SEQUENCE [LARGE SCALE GENOMIC DNA]</scope>
    <source>
        <strain evidence="1 2">TC 32-1</strain>
    </source>
</reference>
<proteinExistence type="predicted"/>
<dbReference type="HOGENOM" id="CLU_188557_0_0_1"/>
<dbReference type="EMBL" id="KI925454">
    <property type="protein sequence ID" value="ETW87788.1"/>
    <property type="molecule type" value="Genomic_DNA"/>
</dbReference>
<organism evidence="1 2">
    <name type="scientific">Heterobasidion irregulare (strain TC 32-1)</name>
    <dbReference type="NCBI Taxonomy" id="747525"/>
    <lineage>
        <taxon>Eukaryota</taxon>
        <taxon>Fungi</taxon>
        <taxon>Dikarya</taxon>
        <taxon>Basidiomycota</taxon>
        <taxon>Agaricomycotina</taxon>
        <taxon>Agaricomycetes</taxon>
        <taxon>Russulales</taxon>
        <taxon>Bondarzewiaceae</taxon>
        <taxon>Heterobasidion</taxon>
        <taxon>Heterobasidion annosum species complex</taxon>
    </lineage>
</organism>
<evidence type="ECO:0000313" key="1">
    <source>
        <dbReference type="EMBL" id="ETW87788.1"/>
    </source>
</evidence>
<keyword evidence="2" id="KW-1185">Reference proteome</keyword>
<accession>W4KPP1</accession>
<dbReference type="KEGG" id="hir:HETIRDRAFT_167349"/>
<name>W4KPP1_HETIT</name>
<dbReference type="GeneID" id="20668115"/>
<dbReference type="Proteomes" id="UP000030671">
    <property type="component" value="Unassembled WGS sequence"/>
</dbReference>
<dbReference type="RefSeq" id="XP_009541650.1">
    <property type="nucleotide sequence ID" value="XM_009543355.1"/>
</dbReference>
<dbReference type="InParanoid" id="W4KPP1"/>
<protein>
    <submittedName>
        <fullName evidence="1">Uncharacterized protein</fullName>
    </submittedName>
</protein>
<gene>
    <name evidence="1" type="ORF">HETIRDRAFT_167349</name>
</gene>
<dbReference type="AlphaFoldDB" id="W4KPP1"/>
<evidence type="ECO:0000313" key="2">
    <source>
        <dbReference type="Proteomes" id="UP000030671"/>
    </source>
</evidence>